<sequence>MGVRQDNAIPPRNGEGDRPKGGGGAFNTTSATIRMARRERRSGNLPEVILWRALRQRPGGFKFRRQHPIGPYSLDFACLSARLAIEIDGEVHNRGDQPESDSVRDAHMRGRGFDTIRIPAREVLQSVDMVVIAIVSACRERQPLHQPSAGPPPRFGEVEGRLP</sequence>
<feature type="region of interest" description="Disordered" evidence="1">
    <location>
        <begin position="143"/>
        <end position="163"/>
    </location>
</feature>
<dbReference type="InterPro" id="IPR007569">
    <property type="entry name" value="DUF559"/>
</dbReference>
<organism evidence="3 4">
    <name type="scientific">Sphingobium xenophagum</name>
    <dbReference type="NCBI Taxonomy" id="121428"/>
    <lineage>
        <taxon>Bacteria</taxon>
        <taxon>Pseudomonadati</taxon>
        <taxon>Pseudomonadota</taxon>
        <taxon>Alphaproteobacteria</taxon>
        <taxon>Sphingomonadales</taxon>
        <taxon>Sphingomonadaceae</taxon>
        <taxon>Sphingobium</taxon>
    </lineage>
</organism>
<feature type="domain" description="DUF559" evidence="2">
    <location>
        <begin position="34"/>
        <end position="138"/>
    </location>
</feature>
<dbReference type="EMBL" id="CP022745">
    <property type="protein sequence ID" value="ASY44960.1"/>
    <property type="molecule type" value="Genomic_DNA"/>
</dbReference>
<dbReference type="InterPro" id="IPR047216">
    <property type="entry name" value="Endonuclease_DUF559_bact"/>
</dbReference>
<dbReference type="Proteomes" id="UP000217141">
    <property type="component" value="Chromosome I"/>
</dbReference>
<evidence type="ECO:0000259" key="2">
    <source>
        <dbReference type="Pfam" id="PF04480"/>
    </source>
</evidence>
<reference evidence="3 4" key="1">
    <citation type="submission" date="2017-08" db="EMBL/GenBank/DDBJ databases">
        <title>Whole Genome Sequence of Sphingobium hydrophobicum C1: Insights into Adaption to the Electronic-waste Contaminated Sediment.</title>
        <authorList>
            <person name="Song D."/>
            <person name="Chen X."/>
            <person name="Xu M."/>
        </authorList>
    </citation>
    <scope>NUCLEOTIDE SEQUENCE [LARGE SCALE GENOMIC DNA]</scope>
    <source>
        <strain evidence="3 4">C1</strain>
    </source>
</reference>
<dbReference type="PANTHER" id="PTHR38590">
    <property type="entry name" value="BLL0828 PROTEIN"/>
    <property type="match status" value="1"/>
</dbReference>
<dbReference type="PANTHER" id="PTHR38590:SF1">
    <property type="entry name" value="BLL0828 PROTEIN"/>
    <property type="match status" value="1"/>
</dbReference>
<dbReference type="SUPFAM" id="SSF52980">
    <property type="entry name" value="Restriction endonuclease-like"/>
    <property type="match status" value="1"/>
</dbReference>
<dbReference type="Pfam" id="PF04480">
    <property type="entry name" value="DUF559"/>
    <property type="match status" value="1"/>
</dbReference>
<protein>
    <submittedName>
        <fullName evidence="3">DUF559 domain-containing protein</fullName>
    </submittedName>
</protein>
<dbReference type="InterPro" id="IPR011335">
    <property type="entry name" value="Restrct_endonuc-II-like"/>
</dbReference>
<gene>
    <name evidence="3" type="ORF">CJD35_11290</name>
</gene>
<proteinExistence type="predicted"/>
<dbReference type="AlphaFoldDB" id="A0A249MUC4"/>
<feature type="region of interest" description="Disordered" evidence="1">
    <location>
        <begin position="1"/>
        <end position="29"/>
    </location>
</feature>
<dbReference type="Gene3D" id="3.40.960.10">
    <property type="entry name" value="VSR Endonuclease"/>
    <property type="match status" value="1"/>
</dbReference>
<evidence type="ECO:0000256" key="1">
    <source>
        <dbReference type="SAM" id="MobiDB-lite"/>
    </source>
</evidence>
<evidence type="ECO:0000313" key="4">
    <source>
        <dbReference type="Proteomes" id="UP000217141"/>
    </source>
</evidence>
<evidence type="ECO:0000313" key="3">
    <source>
        <dbReference type="EMBL" id="ASY44960.1"/>
    </source>
</evidence>
<name>A0A249MUC4_SPHXE</name>
<accession>A0A249MUC4</accession>
<dbReference type="KEGG" id="shyd:CJD35_11290"/>
<dbReference type="CDD" id="cd01038">
    <property type="entry name" value="Endonuclease_DUF559"/>
    <property type="match status" value="1"/>
</dbReference>